<dbReference type="EMBL" id="LSDD01000027">
    <property type="protein sequence ID" value="KXB69399.1"/>
    <property type="molecule type" value="Genomic_DNA"/>
</dbReference>
<feature type="transmembrane region" description="Helical" evidence="1">
    <location>
        <begin position="21"/>
        <end position="46"/>
    </location>
</feature>
<proteinExistence type="predicted"/>
<keyword evidence="1" id="KW-0812">Transmembrane</keyword>
<name>A0A134ANX3_9FUSO</name>
<feature type="transmembrane region" description="Helical" evidence="1">
    <location>
        <begin position="52"/>
        <end position="71"/>
    </location>
</feature>
<gene>
    <name evidence="2" type="ORF">HMPREF3180_00393</name>
</gene>
<protein>
    <submittedName>
        <fullName evidence="2">Uncharacterized protein</fullName>
    </submittedName>
</protein>
<dbReference type="Proteomes" id="UP000070483">
    <property type="component" value="Unassembled WGS sequence"/>
</dbReference>
<dbReference type="AlphaFoldDB" id="A0A134ANX3"/>
<keyword evidence="1" id="KW-1133">Transmembrane helix</keyword>
<keyword evidence="3" id="KW-1185">Reference proteome</keyword>
<organism evidence="2 3">
    <name type="scientific">Leptotrichia wadei</name>
    <dbReference type="NCBI Taxonomy" id="157687"/>
    <lineage>
        <taxon>Bacteria</taxon>
        <taxon>Fusobacteriati</taxon>
        <taxon>Fusobacteriota</taxon>
        <taxon>Fusobacteriia</taxon>
        <taxon>Fusobacteriales</taxon>
        <taxon>Leptotrichiaceae</taxon>
        <taxon>Leptotrichia</taxon>
    </lineage>
</organism>
<keyword evidence="1" id="KW-0472">Membrane</keyword>
<accession>A0A134ANX3</accession>
<comment type="caution">
    <text evidence="2">The sequence shown here is derived from an EMBL/GenBank/DDBJ whole genome shotgun (WGS) entry which is preliminary data.</text>
</comment>
<reference evidence="3" key="1">
    <citation type="submission" date="2016-01" db="EMBL/GenBank/DDBJ databases">
        <authorList>
            <person name="Mitreva M."/>
            <person name="Pepin K.H."/>
            <person name="Mihindukulasuriya K.A."/>
            <person name="Fulton R."/>
            <person name="Fronick C."/>
            <person name="O'Laughlin M."/>
            <person name="Miner T."/>
            <person name="Herter B."/>
            <person name="Rosa B.A."/>
            <person name="Cordes M."/>
            <person name="Tomlinson C."/>
            <person name="Wollam A."/>
            <person name="Palsikar V.B."/>
            <person name="Mardis E.R."/>
            <person name="Wilson R.K."/>
        </authorList>
    </citation>
    <scope>NUCLEOTIDE SEQUENCE [LARGE SCALE GENOMIC DNA]</scope>
    <source>
        <strain evidence="3">KA00185</strain>
    </source>
</reference>
<evidence type="ECO:0000313" key="2">
    <source>
        <dbReference type="EMBL" id="KXB69399.1"/>
    </source>
</evidence>
<sequence>MSKKSIMKEINMKSNEYSYIKLCYLVKYVFIAIFVIRALILSMFFGKAMNELMIMVGIYSVIIFFIFKGWFEIEGLIIMRELKRRTDKLPIPKENIFNWNNKGEVGIFFTDPEKGTFWFCSNQTDYNLYVYPIMEFNIYENNTLIFFEKIAGDCDLQKFKVFKPVQTY</sequence>
<dbReference type="STRING" id="157687.HMPREF3180_00393"/>
<evidence type="ECO:0000256" key="1">
    <source>
        <dbReference type="SAM" id="Phobius"/>
    </source>
</evidence>
<evidence type="ECO:0000313" key="3">
    <source>
        <dbReference type="Proteomes" id="UP000070483"/>
    </source>
</evidence>
<dbReference type="PATRIC" id="fig|157687.3.peg.395"/>